<evidence type="ECO:0000313" key="2">
    <source>
        <dbReference type="Proteomes" id="UP000712600"/>
    </source>
</evidence>
<name>A0A8S9PUC8_BRACR</name>
<dbReference type="EMBL" id="QGKX02001347">
    <property type="protein sequence ID" value="KAF3523211.1"/>
    <property type="molecule type" value="Genomic_DNA"/>
</dbReference>
<proteinExistence type="predicted"/>
<evidence type="ECO:0000313" key="1">
    <source>
        <dbReference type="EMBL" id="KAF3523211.1"/>
    </source>
</evidence>
<organism evidence="1 2">
    <name type="scientific">Brassica cretica</name>
    <name type="common">Mustard</name>
    <dbReference type="NCBI Taxonomy" id="69181"/>
    <lineage>
        <taxon>Eukaryota</taxon>
        <taxon>Viridiplantae</taxon>
        <taxon>Streptophyta</taxon>
        <taxon>Embryophyta</taxon>
        <taxon>Tracheophyta</taxon>
        <taxon>Spermatophyta</taxon>
        <taxon>Magnoliopsida</taxon>
        <taxon>eudicotyledons</taxon>
        <taxon>Gunneridae</taxon>
        <taxon>Pentapetalae</taxon>
        <taxon>rosids</taxon>
        <taxon>malvids</taxon>
        <taxon>Brassicales</taxon>
        <taxon>Brassicaceae</taxon>
        <taxon>Brassiceae</taxon>
        <taxon>Brassica</taxon>
    </lineage>
</organism>
<sequence>MTGRRQNSINSGDDEHCRHHRRKDEALILQLHLGKGWKFLELKSKAAESWKHKVLRICVVSGKPSRKSDGNKFEKLLAWCLVLLTHVDIFGRLVNLLMTLNKMGDSVPLKLALPGLKYPIGSEPNERFLQMGTHATNETHASPIAQQSTATPILTPNQTQQATNETLASPIAQQSIETQVSLEGNFSH</sequence>
<reference evidence="1" key="1">
    <citation type="submission" date="2019-12" db="EMBL/GenBank/DDBJ databases">
        <title>Genome sequencing and annotation of Brassica cretica.</title>
        <authorList>
            <person name="Studholme D.J."/>
            <person name="Sarris P."/>
        </authorList>
    </citation>
    <scope>NUCLEOTIDE SEQUENCE</scope>
    <source>
        <strain evidence="1">PFS-109/04</strain>
        <tissue evidence="1">Leaf</tissue>
    </source>
</reference>
<gene>
    <name evidence="1" type="ORF">F2Q69_00048125</name>
</gene>
<accession>A0A8S9PUC8</accession>
<comment type="caution">
    <text evidence="1">The sequence shown here is derived from an EMBL/GenBank/DDBJ whole genome shotgun (WGS) entry which is preliminary data.</text>
</comment>
<dbReference type="Proteomes" id="UP000712600">
    <property type="component" value="Unassembled WGS sequence"/>
</dbReference>
<dbReference type="AlphaFoldDB" id="A0A8S9PUC8"/>
<protein>
    <submittedName>
        <fullName evidence="1">Uncharacterized protein</fullName>
    </submittedName>
</protein>